<organism evidence="15 16">
    <name type="scientific">Acyrthosiphon pisum</name>
    <name type="common">Pea aphid</name>
    <dbReference type="NCBI Taxonomy" id="7029"/>
    <lineage>
        <taxon>Eukaryota</taxon>
        <taxon>Metazoa</taxon>
        <taxon>Ecdysozoa</taxon>
        <taxon>Arthropoda</taxon>
        <taxon>Hexapoda</taxon>
        <taxon>Insecta</taxon>
        <taxon>Pterygota</taxon>
        <taxon>Neoptera</taxon>
        <taxon>Paraneoptera</taxon>
        <taxon>Hemiptera</taxon>
        <taxon>Sternorrhyncha</taxon>
        <taxon>Aphidomorpha</taxon>
        <taxon>Aphidoidea</taxon>
        <taxon>Aphididae</taxon>
        <taxon>Macrosiphini</taxon>
        <taxon>Acyrthosiphon</taxon>
    </lineage>
</organism>
<dbReference type="Gene3D" id="3.80.10.10">
    <property type="entry name" value="Ribonuclease Inhibitor"/>
    <property type="match status" value="2"/>
</dbReference>
<comment type="subcellular location">
    <subcellularLocation>
        <location evidence="1">Cell membrane</location>
    </subcellularLocation>
</comment>
<dbReference type="InterPro" id="IPR001611">
    <property type="entry name" value="Leu-rich_rpt"/>
</dbReference>
<keyword evidence="4 12" id="KW-0812">Transmembrane</keyword>
<dbReference type="Pfam" id="PF07679">
    <property type="entry name" value="I-set"/>
    <property type="match status" value="1"/>
</dbReference>
<dbReference type="InterPro" id="IPR000372">
    <property type="entry name" value="LRRNT"/>
</dbReference>
<evidence type="ECO:0000256" key="4">
    <source>
        <dbReference type="ARBA" id="ARBA00022692"/>
    </source>
</evidence>
<dbReference type="InterPro" id="IPR007110">
    <property type="entry name" value="Ig-like_dom"/>
</dbReference>
<evidence type="ECO:0000256" key="13">
    <source>
        <dbReference type="SAM" id="SignalP"/>
    </source>
</evidence>
<dbReference type="FunFam" id="3.80.10.10:FF:001438">
    <property type="entry name" value="Uncharacterized protein"/>
    <property type="match status" value="1"/>
</dbReference>
<dbReference type="GeneID" id="100572000"/>
<dbReference type="SUPFAM" id="SSF52058">
    <property type="entry name" value="L domain-like"/>
    <property type="match status" value="1"/>
</dbReference>
<keyword evidence="7 12" id="KW-1133">Transmembrane helix</keyword>
<keyword evidence="10" id="KW-0325">Glycoprotein</keyword>
<dbReference type="RefSeq" id="XP_029346753.1">
    <property type="nucleotide sequence ID" value="XM_029490893.1"/>
</dbReference>
<evidence type="ECO:0000256" key="2">
    <source>
        <dbReference type="ARBA" id="ARBA00022475"/>
    </source>
</evidence>
<dbReference type="Pfam" id="PF13855">
    <property type="entry name" value="LRR_8"/>
    <property type="match status" value="2"/>
</dbReference>
<dbReference type="PROSITE" id="PS51450">
    <property type="entry name" value="LRR"/>
    <property type="match status" value="3"/>
</dbReference>
<dbReference type="GO" id="GO:0005886">
    <property type="term" value="C:plasma membrane"/>
    <property type="evidence" value="ECO:0007669"/>
    <property type="project" value="UniProtKB-SubCell"/>
</dbReference>
<dbReference type="FunFam" id="2.60.40.10:FF:000189">
    <property type="entry name" value="Neogenin isoform 3"/>
    <property type="match status" value="1"/>
</dbReference>
<dbReference type="SMART" id="SM00408">
    <property type="entry name" value="IGc2"/>
    <property type="match status" value="1"/>
</dbReference>
<feature type="signal peptide" evidence="13">
    <location>
        <begin position="1"/>
        <end position="39"/>
    </location>
</feature>
<dbReference type="PANTHER" id="PTHR45842">
    <property type="entry name" value="SYNAPTIC ADHESION-LIKE MOLECULE SALM"/>
    <property type="match status" value="1"/>
</dbReference>
<dbReference type="InterPro" id="IPR003591">
    <property type="entry name" value="Leu-rich_rpt_typical-subtyp"/>
</dbReference>
<protein>
    <recommendedName>
        <fullName evidence="14">Ig-like domain-containing protein</fullName>
    </recommendedName>
</protein>
<dbReference type="SMART" id="SM00365">
    <property type="entry name" value="LRR_SD22"/>
    <property type="match status" value="7"/>
</dbReference>
<dbReference type="InterPro" id="IPR003599">
    <property type="entry name" value="Ig_sub"/>
</dbReference>
<dbReference type="InterPro" id="IPR036179">
    <property type="entry name" value="Ig-like_dom_sf"/>
</dbReference>
<evidence type="ECO:0000313" key="15">
    <source>
        <dbReference type="EnsemblMetazoa" id="XP_029346753.1"/>
    </source>
</evidence>
<evidence type="ECO:0000256" key="3">
    <source>
        <dbReference type="ARBA" id="ARBA00022614"/>
    </source>
</evidence>
<keyword evidence="8 12" id="KW-0472">Membrane</keyword>
<dbReference type="InterPro" id="IPR050467">
    <property type="entry name" value="LRFN"/>
</dbReference>
<dbReference type="SUPFAM" id="SSF48726">
    <property type="entry name" value="Immunoglobulin"/>
    <property type="match status" value="1"/>
</dbReference>
<name>A0A8R2JTC5_ACYPI</name>
<keyword evidence="11" id="KW-0393">Immunoglobulin domain</keyword>
<evidence type="ECO:0000256" key="11">
    <source>
        <dbReference type="ARBA" id="ARBA00023319"/>
    </source>
</evidence>
<dbReference type="SMART" id="SM00013">
    <property type="entry name" value="LRRNT"/>
    <property type="match status" value="1"/>
</dbReference>
<dbReference type="SMART" id="SM00409">
    <property type="entry name" value="IG"/>
    <property type="match status" value="1"/>
</dbReference>
<feature type="chain" id="PRO_5035739291" description="Ig-like domain-containing protein" evidence="13">
    <location>
        <begin position="40"/>
        <end position="456"/>
    </location>
</feature>
<proteinExistence type="predicted"/>
<dbReference type="InterPro" id="IPR013098">
    <property type="entry name" value="Ig_I-set"/>
</dbReference>
<dbReference type="InterPro" id="IPR003598">
    <property type="entry name" value="Ig_sub2"/>
</dbReference>
<reference evidence="15" key="2">
    <citation type="submission" date="2022-06" db="UniProtKB">
        <authorList>
            <consortium name="EnsemblMetazoa"/>
        </authorList>
    </citation>
    <scope>IDENTIFICATION</scope>
</reference>
<keyword evidence="2" id="KW-1003">Cell membrane</keyword>
<keyword evidence="3" id="KW-0433">Leucine-rich repeat</keyword>
<reference evidence="16" key="1">
    <citation type="submission" date="2010-06" db="EMBL/GenBank/DDBJ databases">
        <authorList>
            <person name="Jiang H."/>
            <person name="Abraham K."/>
            <person name="Ali S."/>
            <person name="Alsbrooks S.L."/>
            <person name="Anim B.N."/>
            <person name="Anosike U.S."/>
            <person name="Attaway T."/>
            <person name="Bandaranaike D.P."/>
            <person name="Battles P.K."/>
            <person name="Bell S.N."/>
            <person name="Bell A.V."/>
            <person name="Beltran B."/>
            <person name="Bickham C."/>
            <person name="Bustamante Y."/>
            <person name="Caleb T."/>
            <person name="Canada A."/>
            <person name="Cardenas V."/>
            <person name="Carter K."/>
            <person name="Chacko J."/>
            <person name="Chandrabose M.N."/>
            <person name="Chavez D."/>
            <person name="Chavez A."/>
            <person name="Chen L."/>
            <person name="Chu H.-S."/>
            <person name="Claassen K.J."/>
            <person name="Cockrell R."/>
            <person name="Collins M."/>
            <person name="Cooper J.A."/>
            <person name="Cree A."/>
            <person name="Curry S.M."/>
            <person name="Da Y."/>
            <person name="Dao M.D."/>
            <person name="Das B."/>
            <person name="Davila M.-L."/>
            <person name="Davy-Carroll L."/>
            <person name="Denson S."/>
            <person name="Dinh H."/>
            <person name="Ebong V.E."/>
            <person name="Edwards J.R."/>
            <person name="Egan A."/>
            <person name="El-Daye J."/>
            <person name="Escobedo L."/>
            <person name="Fernandez S."/>
            <person name="Fernando P.R."/>
            <person name="Flagg N."/>
            <person name="Forbes L.D."/>
            <person name="Fowler R.G."/>
            <person name="Fu Q."/>
            <person name="Gabisi R.A."/>
            <person name="Ganer J."/>
            <person name="Garbino Pronczuk A."/>
            <person name="Garcia R.M."/>
            <person name="Garner T."/>
            <person name="Garrett T.E."/>
            <person name="Gonzalez D.A."/>
            <person name="Hamid H."/>
            <person name="Hawkins E.S."/>
            <person name="Hirani K."/>
            <person name="Hogues M.E."/>
            <person name="Hollins B."/>
            <person name="Hsiao C.-H."/>
            <person name="Jabil R."/>
            <person name="James M.L."/>
            <person name="Jhangiani S.N."/>
            <person name="Johnson B."/>
            <person name="Johnson Q."/>
            <person name="Joshi V."/>
            <person name="Kalu J.B."/>
            <person name="Kam C."/>
            <person name="Kashfia A."/>
            <person name="Keebler J."/>
            <person name="Kisamo H."/>
            <person name="Kovar C.L."/>
            <person name="Lago L.A."/>
            <person name="Lai C.-Y."/>
            <person name="Laidlaw J."/>
            <person name="Lara F."/>
            <person name="Le T.-K."/>
            <person name="Lee S.L."/>
            <person name="Legall F.H."/>
            <person name="Lemon S.J."/>
            <person name="Lewis L.R."/>
            <person name="Li B."/>
            <person name="Liu Y."/>
            <person name="Liu Y.-S."/>
            <person name="Lopez J."/>
            <person name="Lozado R.J."/>
            <person name="Lu J."/>
            <person name="Madu R.C."/>
            <person name="Maheshwari M."/>
            <person name="Maheshwari R."/>
            <person name="Malloy K."/>
            <person name="Martinez E."/>
            <person name="Mathew T."/>
            <person name="Mercado I.C."/>
            <person name="Mercado C."/>
            <person name="Meyer B."/>
            <person name="Montgomery K."/>
            <person name="Morgan M.B."/>
            <person name="Munidasa M."/>
            <person name="Nazareth L.V."/>
            <person name="Nelson J."/>
            <person name="Ng B.M."/>
            <person name="Nguyen N.B."/>
            <person name="Nguyen P.Q."/>
            <person name="Nguyen T."/>
            <person name="Obregon M."/>
            <person name="Okwuonu G.O."/>
            <person name="Onwere C.G."/>
            <person name="Orozco G."/>
            <person name="Parra A."/>
            <person name="Patel S."/>
            <person name="Patil S."/>
            <person name="Perez A."/>
            <person name="Perez Y."/>
            <person name="Pham C."/>
            <person name="Primus E.L."/>
            <person name="Pu L.-L."/>
            <person name="Puazo M."/>
            <person name="Qin X."/>
            <person name="Quiroz J.B."/>
            <person name="Reese J."/>
            <person name="Richards S."/>
            <person name="Rives C.M."/>
            <person name="Robberts R."/>
            <person name="Ruiz S.J."/>
            <person name="Ruiz M.J."/>
            <person name="Santibanez J."/>
            <person name="Schneider B.W."/>
            <person name="Sisson I."/>
            <person name="Smith M."/>
            <person name="Sodergren E."/>
            <person name="Song X.-Z."/>
            <person name="Song B.B."/>
            <person name="Summersgill H."/>
            <person name="Thelus R."/>
            <person name="Thornton R.D."/>
            <person name="Trejos Z.Y."/>
            <person name="Usmani K."/>
            <person name="Vattathil S."/>
            <person name="Villasana D."/>
            <person name="Walker D.L."/>
            <person name="Wang S."/>
            <person name="Wang K."/>
            <person name="White C.S."/>
            <person name="Williams A.C."/>
            <person name="Williamson J."/>
            <person name="Wilson K."/>
            <person name="Woghiren I.O."/>
            <person name="Woodworth J.R."/>
            <person name="Worley K.C."/>
            <person name="Wright R.A."/>
            <person name="Wu W."/>
            <person name="Young L."/>
            <person name="Zhang L."/>
            <person name="Zhang J."/>
            <person name="Zhu Y."/>
            <person name="Muzny D.M."/>
            <person name="Weinstock G."/>
            <person name="Gibbs R.A."/>
        </authorList>
    </citation>
    <scope>NUCLEOTIDE SEQUENCE [LARGE SCALE GENOMIC DNA]</scope>
    <source>
        <strain evidence="16">LSR1</strain>
    </source>
</reference>
<sequence length="456" mass="51942">MTRPMYQDANDAVAVLRSTMVLLLLLLMLSLSSFPSVTAKCPEKCTCDEAYVNCYFKELDRIPDRIPPDTELLILNNNKITNLKNGAFAKLSKLKTLFLEENKIKNIETRVFNNVTSLEFLFLYNNTIHKLNLEMFKGLKKLVKLDLSHNIIRNIPPGTFDSLTSLSVLTLNYNKISNLKNGAFANLSKLQTLFLHENKIENIRIGVFNNLTSLEILTLDHNKIHKLDLEMLKGLTRLRLLDLRLNKIRNIPPGIFDSLTSLNILKLVHNPLTCDCNNLLFVNVLKKNYPQLDVFGDYGSLCHFEVEMSEKSLIELTENNFNCTSPDIIVVPENKTVWVGEELQLSCKAVGDPEPLITWAKDDIYLELGQRVQVFQNNTLIISKVERTDGGQYKCMASNYLGRKSFVAMVNVNGSAENGYNTMFGVILFFIFIIIIPVICVFYTIFYRYVSALIIV</sequence>
<evidence type="ECO:0000313" key="16">
    <source>
        <dbReference type="Proteomes" id="UP000007819"/>
    </source>
</evidence>
<dbReference type="EnsemblMetazoa" id="XM_029490893.1">
    <property type="protein sequence ID" value="XP_029346753.1"/>
    <property type="gene ID" value="LOC100572000"/>
</dbReference>
<feature type="transmembrane region" description="Helical" evidence="12">
    <location>
        <begin position="423"/>
        <end position="446"/>
    </location>
</feature>
<dbReference type="InterPro" id="IPR032675">
    <property type="entry name" value="LRR_dom_sf"/>
</dbReference>
<accession>A0A8R2JTC5</accession>
<evidence type="ECO:0000259" key="14">
    <source>
        <dbReference type="PROSITE" id="PS50835"/>
    </source>
</evidence>
<dbReference type="PANTHER" id="PTHR45842:SF12">
    <property type="entry name" value="KEKKON 5, ISOFORM A"/>
    <property type="match status" value="1"/>
</dbReference>
<dbReference type="Gene3D" id="2.60.40.10">
    <property type="entry name" value="Immunoglobulins"/>
    <property type="match status" value="1"/>
</dbReference>
<dbReference type="SMART" id="SM00369">
    <property type="entry name" value="LRR_TYP"/>
    <property type="match status" value="8"/>
</dbReference>
<dbReference type="PROSITE" id="PS50835">
    <property type="entry name" value="IG_LIKE"/>
    <property type="match status" value="1"/>
</dbReference>
<keyword evidence="6" id="KW-0677">Repeat</keyword>
<evidence type="ECO:0000256" key="5">
    <source>
        <dbReference type="ARBA" id="ARBA00022729"/>
    </source>
</evidence>
<evidence type="ECO:0000256" key="8">
    <source>
        <dbReference type="ARBA" id="ARBA00023136"/>
    </source>
</evidence>
<evidence type="ECO:0000256" key="10">
    <source>
        <dbReference type="ARBA" id="ARBA00023180"/>
    </source>
</evidence>
<dbReference type="AlphaFoldDB" id="A0A8R2JTC5"/>
<feature type="domain" description="Ig-like" evidence="14">
    <location>
        <begin position="326"/>
        <end position="413"/>
    </location>
</feature>
<dbReference type="Proteomes" id="UP000007819">
    <property type="component" value="Chromosome A2"/>
</dbReference>
<evidence type="ECO:0000256" key="1">
    <source>
        <dbReference type="ARBA" id="ARBA00004236"/>
    </source>
</evidence>
<keyword evidence="9" id="KW-1015">Disulfide bond</keyword>
<keyword evidence="16" id="KW-1185">Reference proteome</keyword>
<evidence type="ECO:0000256" key="9">
    <source>
        <dbReference type="ARBA" id="ARBA00023157"/>
    </source>
</evidence>
<evidence type="ECO:0000256" key="6">
    <source>
        <dbReference type="ARBA" id="ARBA00022737"/>
    </source>
</evidence>
<dbReference type="OrthoDB" id="676979at2759"/>
<dbReference type="InterPro" id="IPR013783">
    <property type="entry name" value="Ig-like_fold"/>
</dbReference>
<evidence type="ECO:0000256" key="12">
    <source>
        <dbReference type="SAM" id="Phobius"/>
    </source>
</evidence>
<keyword evidence="5 13" id="KW-0732">Signal</keyword>
<evidence type="ECO:0000256" key="7">
    <source>
        <dbReference type="ARBA" id="ARBA00022989"/>
    </source>
</evidence>